<organism evidence="3 4">
    <name type="scientific">Gordonia polyisoprenivorans</name>
    <dbReference type="NCBI Taxonomy" id="84595"/>
    <lineage>
        <taxon>Bacteria</taxon>
        <taxon>Bacillati</taxon>
        <taxon>Actinomycetota</taxon>
        <taxon>Actinomycetes</taxon>
        <taxon>Mycobacteriales</taxon>
        <taxon>Gordoniaceae</taxon>
        <taxon>Gordonia</taxon>
    </lineage>
</organism>
<dbReference type="InterPro" id="IPR036390">
    <property type="entry name" value="WH_DNA-bd_sf"/>
</dbReference>
<dbReference type="Pfam" id="PF12802">
    <property type="entry name" value="MarR_2"/>
    <property type="match status" value="1"/>
</dbReference>
<dbReference type="PANTHER" id="PTHR33164:SF103">
    <property type="entry name" value="REGULATORY PROTEIN MARR"/>
    <property type="match status" value="1"/>
</dbReference>
<dbReference type="GO" id="GO:0003700">
    <property type="term" value="F:DNA-binding transcription factor activity"/>
    <property type="evidence" value="ECO:0007669"/>
    <property type="project" value="InterPro"/>
</dbReference>
<feature type="region of interest" description="Disordered" evidence="1">
    <location>
        <begin position="1"/>
        <end position="21"/>
    </location>
</feature>
<dbReference type="SMART" id="SM00347">
    <property type="entry name" value="HTH_MARR"/>
    <property type="match status" value="1"/>
</dbReference>
<dbReference type="GO" id="GO:0006950">
    <property type="term" value="P:response to stress"/>
    <property type="evidence" value="ECO:0007669"/>
    <property type="project" value="TreeGrafter"/>
</dbReference>
<evidence type="ECO:0000256" key="1">
    <source>
        <dbReference type="SAM" id="MobiDB-lite"/>
    </source>
</evidence>
<dbReference type="AlphaFoldDB" id="A0A846WPP5"/>
<accession>A0A846WPP5</accession>
<comment type="caution">
    <text evidence="3">The sequence shown here is derived from an EMBL/GenBank/DDBJ whole genome shotgun (WGS) entry which is preliminary data.</text>
</comment>
<dbReference type="InterPro" id="IPR036388">
    <property type="entry name" value="WH-like_DNA-bd_sf"/>
</dbReference>
<dbReference type="Gene3D" id="1.10.10.10">
    <property type="entry name" value="Winged helix-like DNA-binding domain superfamily/Winged helix DNA-binding domain"/>
    <property type="match status" value="1"/>
</dbReference>
<protein>
    <submittedName>
        <fullName evidence="3">MarR family transcriptional regulator</fullName>
    </submittedName>
</protein>
<dbReference type="InterPro" id="IPR039422">
    <property type="entry name" value="MarR/SlyA-like"/>
</dbReference>
<dbReference type="PANTHER" id="PTHR33164">
    <property type="entry name" value="TRANSCRIPTIONAL REGULATOR, MARR FAMILY"/>
    <property type="match status" value="1"/>
</dbReference>
<feature type="domain" description="HTH marR-type" evidence="2">
    <location>
        <begin position="24"/>
        <end position="156"/>
    </location>
</feature>
<gene>
    <name evidence="3" type="ORF">HGA05_18765</name>
</gene>
<name>A0A846WPP5_9ACTN</name>
<evidence type="ECO:0000259" key="2">
    <source>
        <dbReference type="PROSITE" id="PS50995"/>
    </source>
</evidence>
<dbReference type="InterPro" id="IPR000835">
    <property type="entry name" value="HTH_MarR-typ"/>
</dbReference>
<dbReference type="EMBL" id="JAAXPC010000011">
    <property type="protein sequence ID" value="NKY03614.1"/>
    <property type="molecule type" value="Genomic_DNA"/>
</dbReference>
<dbReference type="PROSITE" id="PS50995">
    <property type="entry name" value="HTH_MARR_2"/>
    <property type="match status" value="1"/>
</dbReference>
<dbReference type="SUPFAM" id="SSF46785">
    <property type="entry name" value="Winged helix' DNA-binding domain"/>
    <property type="match status" value="1"/>
</dbReference>
<dbReference type="Proteomes" id="UP000563898">
    <property type="component" value="Unassembled WGS sequence"/>
</dbReference>
<evidence type="ECO:0000313" key="3">
    <source>
        <dbReference type="EMBL" id="NKY03614.1"/>
    </source>
</evidence>
<reference evidence="3 4" key="1">
    <citation type="submission" date="2020-04" db="EMBL/GenBank/DDBJ databases">
        <title>MicrobeNet Type strains.</title>
        <authorList>
            <person name="Nicholson A.C."/>
        </authorList>
    </citation>
    <scope>NUCLEOTIDE SEQUENCE [LARGE SCALE GENOMIC DNA]</scope>
    <source>
        <strain evidence="3 4">ATCC BAA-14</strain>
    </source>
</reference>
<sequence length="156" mass="16884">MGCPVSRQATPDTRSRRDDHGAATDPLLLQLLRAAHRVESQMSADLAELGVSPEQWRLLSVLAVEDGRTMSELSRLAVLPPASTTRGVDRLVTLGLAYRRADPVDRRRVVVHLSARGRRRIAAVRQAEAAVESDVADALSARGYVGLIEALGRIGT</sequence>
<proteinExistence type="predicted"/>
<evidence type="ECO:0000313" key="4">
    <source>
        <dbReference type="Proteomes" id="UP000563898"/>
    </source>
</evidence>